<evidence type="ECO:0000313" key="2">
    <source>
        <dbReference type="EMBL" id="NYZ67157.1"/>
    </source>
</evidence>
<dbReference type="AlphaFoldDB" id="A0A853ICB7"/>
<dbReference type="InterPro" id="IPR017850">
    <property type="entry name" value="Alkaline_phosphatase_core_sf"/>
</dbReference>
<dbReference type="Proteomes" id="UP000569732">
    <property type="component" value="Unassembled WGS sequence"/>
</dbReference>
<dbReference type="GO" id="GO:0042578">
    <property type="term" value="F:phosphoric ester hydrolase activity"/>
    <property type="evidence" value="ECO:0007669"/>
    <property type="project" value="UniProtKB-ARBA"/>
</dbReference>
<organism evidence="2 3">
    <name type="scientific">Spartinivicinus marinus</name>
    <dbReference type="NCBI Taxonomy" id="2994442"/>
    <lineage>
        <taxon>Bacteria</taxon>
        <taxon>Pseudomonadati</taxon>
        <taxon>Pseudomonadota</taxon>
        <taxon>Gammaproteobacteria</taxon>
        <taxon>Oceanospirillales</taxon>
        <taxon>Zooshikellaceae</taxon>
        <taxon>Spartinivicinus</taxon>
    </lineage>
</organism>
<dbReference type="PANTHER" id="PTHR31956:SF1">
    <property type="entry name" value="NON-SPECIFIC PHOSPHOLIPASE C1"/>
    <property type="match status" value="1"/>
</dbReference>
<reference evidence="2 3" key="1">
    <citation type="submission" date="2020-07" db="EMBL/GenBank/DDBJ databases">
        <title>Endozoicomonas sp. nov., isolated from sediment.</title>
        <authorList>
            <person name="Gu T."/>
        </authorList>
    </citation>
    <scope>NUCLEOTIDE SEQUENCE [LARGE SCALE GENOMIC DNA]</scope>
    <source>
        <strain evidence="2 3">SM1973</strain>
    </source>
</reference>
<dbReference type="Pfam" id="PF04185">
    <property type="entry name" value="Phosphoesterase"/>
    <property type="match status" value="1"/>
</dbReference>
<dbReference type="GO" id="GO:0009395">
    <property type="term" value="P:phospholipid catabolic process"/>
    <property type="evidence" value="ECO:0007669"/>
    <property type="project" value="TreeGrafter"/>
</dbReference>
<evidence type="ECO:0000256" key="1">
    <source>
        <dbReference type="ARBA" id="ARBA00022801"/>
    </source>
</evidence>
<dbReference type="PANTHER" id="PTHR31956">
    <property type="entry name" value="NON-SPECIFIC PHOSPHOLIPASE C4-RELATED"/>
    <property type="match status" value="1"/>
</dbReference>
<comment type="caution">
    <text evidence="2">The sequence shown here is derived from an EMBL/GenBank/DDBJ whole genome shotgun (WGS) entry which is preliminary data.</text>
</comment>
<dbReference type="InterPro" id="IPR007312">
    <property type="entry name" value="Phosphoesterase"/>
</dbReference>
<gene>
    <name evidence="2" type="ORF">H0A36_14140</name>
</gene>
<accession>A0A853ICB7</accession>
<protein>
    <recommendedName>
        <fullName evidence="4">Phosphoesterase</fullName>
    </recommendedName>
</protein>
<proteinExistence type="predicted"/>
<keyword evidence="3" id="KW-1185">Reference proteome</keyword>
<evidence type="ECO:0008006" key="4">
    <source>
        <dbReference type="Google" id="ProtNLM"/>
    </source>
</evidence>
<dbReference type="Gene3D" id="3.40.720.10">
    <property type="entry name" value="Alkaline Phosphatase, subunit A"/>
    <property type="match status" value="1"/>
</dbReference>
<keyword evidence="1" id="KW-0378">Hydrolase</keyword>
<dbReference type="EMBL" id="JACCKB010000021">
    <property type="protein sequence ID" value="NYZ67157.1"/>
    <property type="molecule type" value="Genomic_DNA"/>
</dbReference>
<sequence length="465" mass="52883">MDRYPLDCFDHVVVLMLENRSFDNLLGLLYQEGVPRDKQFSGLQDIHFSNPIPSRAANGCYQSVDFYTEINDSVAYHQPFPDPGEVYQHVNTQLYNHINEENIGVTEEVMQPPFNLPSSHSTPSMKGFVNDYINTLQVQCEYQPLPTYNDYKVIMQCFTPKQVNVLATLAKEFSVFDHWHSSVPSQTWCNRAFWHAASSGGLVLNPTVISAKNQHQDTIPATTNHPQTTTNTTTSTITTAYSTTTTTTTVTSTQFSNTISKTKHYTSFEEWSRQVWTKPTLFDRLDDNKISWRVYAHQLPLSESGNTKFTFSLTYFIHGFYCKKAKKLNPIEKFYQDLGNGCLPQYSFLEPNYFGQHNDQHPSAAKVPHSFGSDERTHLGTVLLGEELIWQVYTAVKNSAYKDKVLLVITHDEHGGCFDHVPPPNTVAPDECDGQLGFDFKRLGVRVPMVMISSYIHAMLDFSAY</sequence>
<name>A0A853ICB7_9GAMM</name>
<dbReference type="RefSeq" id="WP_180569177.1">
    <property type="nucleotide sequence ID" value="NZ_JACCKB010000021.1"/>
</dbReference>
<evidence type="ECO:0000313" key="3">
    <source>
        <dbReference type="Proteomes" id="UP000569732"/>
    </source>
</evidence>